<evidence type="ECO:0000256" key="8">
    <source>
        <dbReference type="ARBA" id="ARBA00023136"/>
    </source>
</evidence>
<dbReference type="AlphaFoldDB" id="A0A6J8CEL1"/>
<feature type="transmembrane region" description="Helical" evidence="12">
    <location>
        <begin position="325"/>
        <end position="345"/>
    </location>
</feature>
<dbReference type="InterPro" id="IPR032675">
    <property type="entry name" value="LRR_dom_sf"/>
</dbReference>
<evidence type="ECO:0000256" key="12">
    <source>
        <dbReference type="SAM" id="Phobius"/>
    </source>
</evidence>
<sequence>MKTNNNLMKALLFLLLVNYSSSAHPTGCSYDGTLTSTGLYTCVLGSYTAPLAYSSFSSPLPQRLKITSITGTFTSQLSGFSSFSTGSFDANYPASLELECSSSNSLTLSSVSFTDMGYLQEVKFSFCNIVSLTSGMLSPFGTLNSLRFEGGSIASYSSDFLTGLIVEPVTSTPEPKGELVIKDCTITPTSIPAGTFNTLTTAKSIRVENAGVTAIDSSLYNLAVAVDDVSLADNSITTLDSAIFSSLNGLSDINLDGIPYDCSCTSLAFLQSVSQNSIRSAGPICNSPAAYQNKKATKYYTDSCATSVSCADIAIGSTCMTVYELVGSVLSFVTLVIAAIALVIICHTRRQLMTATSNLEKNRNSGWSKAKDVMGTNRSVKPPMKGSQAVHGWA</sequence>
<feature type="signal peptide" evidence="13">
    <location>
        <begin position="1"/>
        <end position="22"/>
    </location>
</feature>
<keyword evidence="4 12" id="KW-0812">Transmembrane</keyword>
<name>A0A6J8CEL1_MYTCO</name>
<evidence type="ECO:0000256" key="10">
    <source>
        <dbReference type="ARBA" id="ARBA00023198"/>
    </source>
</evidence>
<dbReference type="OrthoDB" id="6096973at2759"/>
<dbReference type="GO" id="GO:0050829">
    <property type="term" value="P:defense response to Gram-negative bacterium"/>
    <property type="evidence" value="ECO:0007669"/>
    <property type="project" value="TreeGrafter"/>
</dbReference>
<reference evidence="14 15" key="1">
    <citation type="submission" date="2020-06" db="EMBL/GenBank/DDBJ databases">
        <authorList>
            <person name="Li R."/>
            <person name="Bekaert M."/>
        </authorList>
    </citation>
    <scope>NUCLEOTIDE SEQUENCE [LARGE SCALE GENOMIC DNA]</scope>
    <source>
        <strain evidence="15">wild</strain>
    </source>
</reference>
<dbReference type="EMBL" id="CACVKT020005259">
    <property type="protein sequence ID" value="CAC5394111.1"/>
    <property type="molecule type" value="Genomic_DNA"/>
</dbReference>
<gene>
    <name evidence="14" type="ORF">MCOR_28904</name>
</gene>
<keyword evidence="9" id="KW-0675">Receptor</keyword>
<accession>A0A6J8CEL1</accession>
<keyword evidence="7 12" id="KW-1133">Transmembrane helix</keyword>
<keyword evidence="5 13" id="KW-0732">Signal</keyword>
<evidence type="ECO:0000256" key="2">
    <source>
        <dbReference type="ARBA" id="ARBA00022475"/>
    </source>
</evidence>
<keyword evidence="3" id="KW-0399">Innate immunity</keyword>
<feature type="chain" id="PRO_5026985302" description="LRRCT domain-containing protein" evidence="13">
    <location>
        <begin position="23"/>
        <end position="394"/>
    </location>
</feature>
<evidence type="ECO:0000256" key="11">
    <source>
        <dbReference type="SAM" id="MobiDB-lite"/>
    </source>
</evidence>
<dbReference type="GO" id="GO:0001875">
    <property type="term" value="F:lipopolysaccharide immune receptor activity"/>
    <property type="evidence" value="ECO:0007669"/>
    <property type="project" value="TreeGrafter"/>
</dbReference>
<proteinExistence type="predicted"/>
<evidence type="ECO:0000256" key="1">
    <source>
        <dbReference type="ARBA" id="ARBA00004251"/>
    </source>
</evidence>
<evidence type="ECO:0000256" key="4">
    <source>
        <dbReference type="ARBA" id="ARBA00022692"/>
    </source>
</evidence>
<comment type="subcellular location">
    <subcellularLocation>
        <location evidence="1">Cell membrane</location>
        <topology evidence="1">Single-pass type I membrane protein</topology>
    </subcellularLocation>
</comment>
<evidence type="ECO:0008006" key="16">
    <source>
        <dbReference type="Google" id="ProtNLM"/>
    </source>
</evidence>
<dbReference type="Proteomes" id="UP000507470">
    <property type="component" value="Unassembled WGS sequence"/>
</dbReference>
<keyword evidence="2" id="KW-1003">Cell membrane</keyword>
<evidence type="ECO:0000256" key="5">
    <source>
        <dbReference type="ARBA" id="ARBA00022729"/>
    </source>
</evidence>
<keyword evidence="6" id="KW-0391">Immunity</keyword>
<keyword evidence="10" id="KW-0395">Inflammatory response</keyword>
<evidence type="ECO:0000313" key="15">
    <source>
        <dbReference type="Proteomes" id="UP000507470"/>
    </source>
</evidence>
<feature type="region of interest" description="Disordered" evidence="11">
    <location>
        <begin position="362"/>
        <end position="394"/>
    </location>
</feature>
<evidence type="ECO:0000256" key="9">
    <source>
        <dbReference type="ARBA" id="ARBA00023170"/>
    </source>
</evidence>
<evidence type="ECO:0000256" key="7">
    <source>
        <dbReference type="ARBA" id="ARBA00022989"/>
    </source>
</evidence>
<evidence type="ECO:0000313" key="14">
    <source>
        <dbReference type="EMBL" id="CAC5394111.1"/>
    </source>
</evidence>
<dbReference type="GO" id="GO:0005886">
    <property type="term" value="C:plasma membrane"/>
    <property type="evidence" value="ECO:0007669"/>
    <property type="project" value="UniProtKB-SubCell"/>
</dbReference>
<dbReference type="GO" id="GO:0046696">
    <property type="term" value="C:lipopolysaccharide receptor complex"/>
    <property type="evidence" value="ECO:0007669"/>
    <property type="project" value="TreeGrafter"/>
</dbReference>
<evidence type="ECO:0000256" key="13">
    <source>
        <dbReference type="SAM" id="SignalP"/>
    </source>
</evidence>
<dbReference type="GO" id="GO:0034142">
    <property type="term" value="P:toll-like receptor 4 signaling pathway"/>
    <property type="evidence" value="ECO:0007669"/>
    <property type="project" value="TreeGrafter"/>
</dbReference>
<evidence type="ECO:0000256" key="6">
    <source>
        <dbReference type="ARBA" id="ARBA00022859"/>
    </source>
</evidence>
<dbReference type="GO" id="GO:0002755">
    <property type="term" value="P:MyD88-dependent toll-like receptor signaling pathway"/>
    <property type="evidence" value="ECO:0007669"/>
    <property type="project" value="TreeGrafter"/>
</dbReference>
<dbReference type="PANTHER" id="PTHR24365:SF521">
    <property type="entry name" value="TOLL-LIKE RECEPTOR 4"/>
    <property type="match status" value="1"/>
</dbReference>
<protein>
    <recommendedName>
        <fullName evidence="16">LRRCT domain-containing protein</fullName>
    </recommendedName>
</protein>
<keyword evidence="8 12" id="KW-0472">Membrane</keyword>
<dbReference type="GO" id="GO:0032497">
    <property type="term" value="P:detection of lipopolysaccharide"/>
    <property type="evidence" value="ECO:0007669"/>
    <property type="project" value="TreeGrafter"/>
</dbReference>
<organism evidence="14 15">
    <name type="scientific">Mytilus coruscus</name>
    <name type="common">Sea mussel</name>
    <dbReference type="NCBI Taxonomy" id="42192"/>
    <lineage>
        <taxon>Eukaryota</taxon>
        <taxon>Metazoa</taxon>
        <taxon>Spiralia</taxon>
        <taxon>Lophotrochozoa</taxon>
        <taxon>Mollusca</taxon>
        <taxon>Bivalvia</taxon>
        <taxon>Autobranchia</taxon>
        <taxon>Pteriomorphia</taxon>
        <taxon>Mytilida</taxon>
        <taxon>Mytiloidea</taxon>
        <taxon>Mytilidae</taxon>
        <taxon>Mytilinae</taxon>
        <taxon>Mytilus</taxon>
    </lineage>
</organism>
<dbReference type="GO" id="GO:0001530">
    <property type="term" value="F:lipopolysaccharide binding"/>
    <property type="evidence" value="ECO:0007669"/>
    <property type="project" value="TreeGrafter"/>
</dbReference>
<evidence type="ECO:0000256" key="3">
    <source>
        <dbReference type="ARBA" id="ARBA00022588"/>
    </source>
</evidence>
<dbReference type="GO" id="GO:0045087">
    <property type="term" value="P:innate immune response"/>
    <property type="evidence" value="ECO:0007669"/>
    <property type="project" value="UniProtKB-KW"/>
</dbReference>
<keyword evidence="15" id="KW-1185">Reference proteome</keyword>
<dbReference type="Gene3D" id="3.80.10.10">
    <property type="entry name" value="Ribonuclease Inhibitor"/>
    <property type="match status" value="1"/>
</dbReference>
<dbReference type="PANTHER" id="PTHR24365">
    <property type="entry name" value="TOLL-LIKE RECEPTOR"/>
    <property type="match status" value="1"/>
</dbReference>
<dbReference type="SUPFAM" id="SSF52058">
    <property type="entry name" value="L domain-like"/>
    <property type="match status" value="1"/>
</dbReference>